<dbReference type="PANTHER" id="PTHR43537:SF5">
    <property type="entry name" value="UXU OPERON TRANSCRIPTIONAL REGULATOR"/>
    <property type="match status" value="1"/>
</dbReference>
<comment type="caution">
    <text evidence="5">The sequence shown here is derived from an EMBL/GenBank/DDBJ whole genome shotgun (WGS) entry which is preliminary data.</text>
</comment>
<dbReference type="Pfam" id="PF00392">
    <property type="entry name" value="GntR"/>
    <property type="match status" value="1"/>
</dbReference>
<dbReference type="CDD" id="cd07377">
    <property type="entry name" value="WHTH_GntR"/>
    <property type="match status" value="1"/>
</dbReference>
<sequence length="239" mass="27543">MARDKQMEDPASALKLPIRYMLTSEVYENIKSQLMDQQIQPGVRINIDKLARQLQVSQTPIREALARLEAEGLVTKEPLRGYSSTPLLDSSSLQQLYEMRLLLEPMAARKSAQIITENDLLLLEQQVLAMQEVKIGETYKEYQQFSAIDAVFHNIIARTSGNIFLQDAFEHLYAHLHLYRLYFHTGIALETISEHQEILSALQQHNTEAAAVLMARHLQQAQRRLMQKLVPEEKAQREY</sequence>
<dbReference type="EMBL" id="ADVG01000001">
    <property type="protein sequence ID" value="EFH88825.1"/>
    <property type="molecule type" value="Genomic_DNA"/>
</dbReference>
<dbReference type="AlphaFoldDB" id="D6TGC3"/>
<dbReference type="RefSeq" id="WP_007905004.1">
    <property type="nucleotide sequence ID" value="NZ_ADVG01000001.1"/>
</dbReference>
<dbReference type="InterPro" id="IPR036388">
    <property type="entry name" value="WH-like_DNA-bd_sf"/>
</dbReference>
<reference evidence="5 6" key="1">
    <citation type="journal article" date="2011" name="Stand. Genomic Sci.">
        <title>Non-contiguous finished genome sequence and contextual data of the filamentous soil bacterium Ktedonobacter racemifer type strain (SOSP1-21).</title>
        <authorList>
            <person name="Chang Y.J."/>
            <person name="Land M."/>
            <person name="Hauser L."/>
            <person name="Chertkov O."/>
            <person name="Del Rio T.G."/>
            <person name="Nolan M."/>
            <person name="Copeland A."/>
            <person name="Tice H."/>
            <person name="Cheng J.F."/>
            <person name="Lucas S."/>
            <person name="Han C."/>
            <person name="Goodwin L."/>
            <person name="Pitluck S."/>
            <person name="Ivanova N."/>
            <person name="Ovchinikova G."/>
            <person name="Pati A."/>
            <person name="Chen A."/>
            <person name="Palaniappan K."/>
            <person name="Mavromatis K."/>
            <person name="Liolios K."/>
            <person name="Brettin T."/>
            <person name="Fiebig A."/>
            <person name="Rohde M."/>
            <person name="Abt B."/>
            <person name="Goker M."/>
            <person name="Detter J.C."/>
            <person name="Woyke T."/>
            <person name="Bristow J."/>
            <person name="Eisen J.A."/>
            <person name="Markowitz V."/>
            <person name="Hugenholtz P."/>
            <person name="Kyrpides N.C."/>
            <person name="Klenk H.P."/>
            <person name="Lapidus A."/>
        </authorList>
    </citation>
    <scope>NUCLEOTIDE SEQUENCE [LARGE SCALE GENOMIC DNA]</scope>
    <source>
        <strain evidence="6">DSM 44963</strain>
    </source>
</reference>
<dbReference type="STRING" id="485913.Krac_10326"/>
<accession>D6TGC3</accession>
<dbReference type="Gene3D" id="1.20.120.530">
    <property type="entry name" value="GntR ligand-binding domain-like"/>
    <property type="match status" value="1"/>
</dbReference>
<evidence type="ECO:0000256" key="1">
    <source>
        <dbReference type="ARBA" id="ARBA00023015"/>
    </source>
</evidence>
<dbReference type="SMART" id="SM00895">
    <property type="entry name" value="FCD"/>
    <property type="match status" value="1"/>
</dbReference>
<gene>
    <name evidence="5" type="ORF">Krac_10326</name>
</gene>
<protein>
    <submittedName>
        <fullName evidence="5">Transcriptional regulator, GntR family</fullName>
    </submittedName>
</protein>
<dbReference type="GO" id="GO:0003677">
    <property type="term" value="F:DNA binding"/>
    <property type="evidence" value="ECO:0007669"/>
    <property type="project" value="UniProtKB-KW"/>
</dbReference>
<dbReference type="Proteomes" id="UP000004508">
    <property type="component" value="Unassembled WGS sequence"/>
</dbReference>
<keyword evidence="6" id="KW-1185">Reference proteome</keyword>
<keyword evidence="2" id="KW-0238">DNA-binding</keyword>
<dbReference type="InterPro" id="IPR011711">
    <property type="entry name" value="GntR_C"/>
</dbReference>
<dbReference type="SMART" id="SM00345">
    <property type="entry name" value="HTH_GNTR"/>
    <property type="match status" value="1"/>
</dbReference>
<evidence type="ECO:0000313" key="6">
    <source>
        <dbReference type="Proteomes" id="UP000004508"/>
    </source>
</evidence>
<dbReference type="InterPro" id="IPR000524">
    <property type="entry name" value="Tscrpt_reg_HTH_GntR"/>
</dbReference>
<dbReference type="Pfam" id="PF07729">
    <property type="entry name" value="FCD"/>
    <property type="match status" value="1"/>
</dbReference>
<dbReference type="Gene3D" id="1.10.10.10">
    <property type="entry name" value="Winged helix-like DNA-binding domain superfamily/Winged helix DNA-binding domain"/>
    <property type="match status" value="1"/>
</dbReference>
<dbReference type="InParanoid" id="D6TGC3"/>
<evidence type="ECO:0000259" key="4">
    <source>
        <dbReference type="PROSITE" id="PS50949"/>
    </source>
</evidence>
<name>D6TGC3_KTERA</name>
<dbReference type="PANTHER" id="PTHR43537">
    <property type="entry name" value="TRANSCRIPTIONAL REGULATOR, GNTR FAMILY"/>
    <property type="match status" value="1"/>
</dbReference>
<dbReference type="SUPFAM" id="SSF46785">
    <property type="entry name" value="Winged helix' DNA-binding domain"/>
    <property type="match status" value="1"/>
</dbReference>
<organism evidence="5 6">
    <name type="scientific">Ktedonobacter racemifer DSM 44963</name>
    <dbReference type="NCBI Taxonomy" id="485913"/>
    <lineage>
        <taxon>Bacteria</taxon>
        <taxon>Bacillati</taxon>
        <taxon>Chloroflexota</taxon>
        <taxon>Ktedonobacteria</taxon>
        <taxon>Ktedonobacterales</taxon>
        <taxon>Ktedonobacteraceae</taxon>
        <taxon>Ktedonobacter</taxon>
    </lineage>
</organism>
<dbReference type="PROSITE" id="PS50949">
    <property type="entry name" value="HTH_GNTR"/>
    <property type="match status" value="1"/>
</dbReference>
<evidence type="ECO:0000256" key="3">
    <source>
        <dbReference type="ARBA" id="ARBA00023163"/>
    </source>
</evidence>
<dbReference type="GO" id="GO:0003700">
    <property type="term" value="F:DNA-binding transcription factor activity"/>
    <property type="evidence" value="ECO:0007669"/>
    <property type="project" value="InterPro"/>
</dbReference>
<proteinExistence type="predicted"/>
<dbReference type="InterPro" id="IPR008920">
    <property type="entry name" value="TF_FadR/GntR_C"/>
</dbReference>
<dbReference type="InterPro" id="IPR036390">
    <property type="entry name" value="WH_DNA-bd_sf"/>
</dbReference>
<keyword evidence="3" id="KW-0804">Transcription</keyword>
<dbReference type="OrthoDB" id="8066003at2"/>
<dbReference type="FunCoup" id="D6TGC3">
    <property type="interactions" value="124"/>
</dbReference>
<feature type="domain" description="HTH gntR-type" evidence="4">
    <location>
        <begin position="20"/>
        <end position="87"/>
    </location>
</feature>
<dbReference type="SUPFAM" id="SSF48008">
    <property type="entry name" value="GntR ligand-binding domain-like"/>
    <property type="match status" value="1"/>
</dbReference>
<keyword evidence="1" id="KW-0805">Transcription regulation</keyword>
<dbReference type="eggNOG" id="COG1802">
    <property type="taxonomic scope" value="Bacteria"/>
</dbReference>
<evidence type="ECO:0000256" key="2">
    <source>
        <dbReference type="ARBA" id="ARBA00023125"/>
    </source>
</evidence>
<evidence type="ECO:0000313" key="5">
    <source>
        <dbReference type="EMBL" id="EFH88825.1"/>
    </source>
</evidence>